<dbReference type="InterPro" id="IPR050373">
    <property type="entry name" value="Fibrinogen_C-term_domain"/>
</dbReference>
<dbReference type="SMART" id="SM00186">
    <property type="entry name" value="FBG"/>
    <property type="match status" value="2"/>
</dbReference>
<feature type="domain" description="Fibrinogen C-terminal" evidence="4">
    <location>
        <begin position="424"/>
        <end position="641"/>
    </location>
</feature>
<evidence type="ECO:0000313" key="6">
    <source>
        <dbReference type="Proteomes" id="UP001283361"/>
    </source>
</evidence>
<keyword evidence="2" id="KW-0175">Coiled coil</keyword>
<evidence type="ECO:0000256" key="1">
    <source>
        <dbReference type="ARBA" id="ARBA00023157"/>
    </source>
</evidence>
<evidence type="ECO:0000256" key="3">
    <source>
        <dbReference type="SAM" id="SignalP"/>
    </source>
</evidence>
<feature type="signal peptide" evidence="3">
    <location>
        <begin position="1"/>
        <end position="18"/>
    </location>
</feature>
<proteinExistence type="predicted"/>
<reference evidence="5" key="1">
    <citation type="journal article" date="2023" name="G3 (Bethesda)">
        <title>A reference genome for the long-term kleptoplast-retaining sea slug Elysia crispata morphotype clarki.</title>
        <authorList>
            <person name="Eastman K.E."/>
            <person name="Pendleton A.L."/>
            <person name="Shaikh M.A."/>
            <person name="Suttiyut T."/>
            <person name="Ogas R."/>
            <person name="Tomko P."/>
            <person name="Gavelis G."/>
            <person name="Widhalm J.R."/>
            <person name="Wisecaver J.H."/>
        </authorList>
    </citation>
    <scope>NUCLEOTIDE SEQUENCE</scope>
    <source>
        <strain evidence="5">ECLA1</strain>
    </source>
</reference>
<feature type="coiled-coil region" evidence="2">
    <location>
        <begin position="1005"/>
        <end position="1032"/>
    </location>
</feature>
<gene>
    <name evidence="5" type="ORF">RRG08_035072</name>
</gene>
<protein>
    <recommendedName>
        <fullName evidence="4">Fibrinogen C-terminal domain-containing protein</fullName>
    </recommendedName>
</protein>
<dbReference type="PROSITE" id="PS51406">
    <property type="entry name" value="FIBRINOGEN_C_2"/>
    <property type="match status" value="2"/>
</dbReference>
<comment type="caution">
    <text evidence="5">The sequence shown here is derived from an EMBL/GenBank/DDBJ whole genome shotgun (WGS) entry which is preliminary data.</text>
</comment>
<name>A0AAE1DL05_9GAST</name>
<sequence length="1335" mass="148597">MDKTIIWAFLSLLIRCQGLELTLEKDVSSLPYSRAACGVLLCVEESVTNTNQTLADRDPSDQVSQIATISSLKVFKLDTSSTSNNGGGKRRNLLASVSSQQSRLTRVSNGIKIDGRLEPRRATLRLELSKQDDCQAEFLCQTRGVDSNGRQLIITSHIFQHSEKKNEQKNGITWTPRLGIEVLTLDQLLSAKLAVMGSAVENLEDEMRRVKEAAQHDSASLKTDLSTKTDRLEDKIQNLGKDLHTQTDRLEDKMESFEKGLSKRFTRLEDKVESLITRLEDKIESLLSHRTVDKVGESTSCQNGISADIKRQMNTEMMNLAANISNIRDDIAQVEKNLGKSVNASFLKINQTLRANINNNHRLINNAPLAIVSEEFDSLESSIQEKFDKMSLYMNLSSLETRSFLHTQLQEGNTSVGAELKSVLSDLLQPKNCYKGMNAAASFSSSPYTVIHPSQENSLGVPVLCDTFTSGGGWIVFQRRATGDVNFYRGWEEYKQGFGSLDGDFWLGNENIHTITSTGVFELRIDMMYNGNFAFAHYDSFSVGNEKSNYVLHVAHYDGTAGESLSGEHNGKPFSTHDRDNDNWGNNCAIEFVGAWWYNKCHHSNLNGQWGAGDFKGPRWHTLSSKNAMLNFVGTIYINYNDRSSRESEIDTSTNSGNKSGILKLRRSEKELNWITTSTLQVSGLPVSVEALFSYMMDKIIIWTFFSLLIRCQGLELTLEKDVSPLSSKRAACGVLLCVEESVINTNQTLADRDPRDQVSQIATISSLKVFKLDASSTTNNGGGKRRNLLASVSSQQSRLTRVSNGVKIDGRLEPGRATLRLELSKQDDCQAEFVCQTQGVDSNGRELIITSHILQQSENNQQKNHLTWTPRLGIEVSSSDQLLSAKLAVMGSAIGNLENEMRLLKDAAQHDSASLKTDLSTKTDRLEDKIQNLGKDLDTQTDRLEDKMESFEKGLSKRFTRLEDKVESLVTRLEDKIESLLNHRTVDKVGESTSCQNGISADIKRQINTEMMNLAANISNIRDNIAQVEKNLGKNVNASFLKINQTLGAYINNNHRLINNTPLATVAGEFDSLKSSMQEKFDKMSLYMNLSSLETRSMISAQLQGGNTSVGAELKSVLNDLMQPKNCYKGMNAAASFSSSPYTVIHPSQENSLGVPVLCDTFTSGGGWIVFQRRATGDVNFYRGWEEYKQGFGSLDGDFWLGNENIHTITSTGVFELRIDMMYNGNFAFAHYDSFSVGNEKSNYVLHVAHYDGTAGESLSGEHNGKPFSTHDRDNDNWGNNCAIEYVGAWWYDDCHHSNLNGQWGAGGNKGPRWSTLSGANAVSFSEMKVRRII</sequence>
<organism evidence="5 6">
    <name type="scientific">Elysia crispata</name>
    <name type="common">lettuce slug</name>
    <dbReference type="NCBI Taxonomy" id="231223"/>
    <lineage>
        <taxon>Eukaryota</taxon>
        <taxon>Metazoa</taxon>
        <taxon>Spiralia</taxon>
        <taxon>Lophotrochozoa</taxon>
        <taxon>Mollusca</taxon>
        <taxon>Gastropoda</taxon>
        <taxon>Heterobranchia</taxon>
        <taxon>Euthyneura</taxon>
        <taxon>Panpulmonata</taxon>
        <taxon>Sacoglossa</taxon>
        <taxon>Placobranchoidea</taxon>
        <taxon>Plakobranchidae</taxon>
        <taxon>Elysia</taxon>
    </lineage>
</organism>
<dbReference type="Gene3D" id="3.90.215.10">
    <property type="entry name" value="Gamma Fibrinogen, chain A, domain 1"/>
    <property type="match status" value="2"/>
</dbReference>
<dbReference type="PANTHER" id="PTHR19143">
    <property type="entry name" value="FIBRINOGEN/TENASCIN/ANGIOPOEITIN"/>
    <property type="match status" value="1"/>
</dbReference>
<dbReference type="CDD" id="cd00087">
    <property type="entry name" value="FReD"/>
    <property type="match status" value="2"/>
</dbReference>
<dbReference type="GO" id="GO:0005615">
    <property type="term" value="C:extracellular space"/>
    <property type="evidence" value="ECO:0007669"/>
    <property type="project" value="TreeGrafter"/>
</dbReference>
<evidence type="ECO:0000313" key="5">
    <source>
        <dbReference type="EMBL" id="KAK3774644.1"/>
    </source>
</evidence>
<evidence type="ECO:0000256" key="2">
    <source>
        <dbReference type="SAM" id="Coils"/>
    </source>
</evidence>
<feature type="coiled-coil region" evidence="2">
    <location>
        <begin position="917"/>
        <end position="944"/>
    </location>
</feature>
<dbReference type="Pfam" id="PF00147">
    <property type="entry name" value="Fibrinogen_C"/>
    <property type="match status" value="2"/>
</dbReference>
<keyword evidence="3" id="KW-0732">Signal</keyword>
<dbReference type="EMBL" id="JAWDGP010003399">
    <property type="protein sequence ID" value="KAK3774644.1"/>
    <property type="molecule type" value="Genomic_DNA"/>
</dbReference>
<dbReference type="InterPro" id="IPR014716">
    <property type="entry name" value="Fibrinogen_a/b/g_C_1"/>
</dbReference>
<feature type="domain" description="Fibrinogen C-terminal" evidence="4">
    <location>
        <begin position="1119"/>
        <end position="1335"/>
    </location>
</feature>
<keyword evidence="1" id="KW-1015">Disulfide bond</keyword>
<feature type="coiled-coil region" evidence="2">
    <location>
        <begin position="310"/>
        <end position="337"/>
    </location>
</feature>
<dbReference type="InterPro" id="IPR036056">
    <property type="entry name" value="Fibrinogen-like_C"/>
</dbReference>
<feature type="coiled-coil region" evidence="2">
    <location>
        <begin position="193"/>
        <end position="242"/>
    </location>
</feature>
<accession>A0AAE1DL05</accession>
<dbReference type="Proteomes" id="UP001283361">
    <property type="component" value="Unassembled WGS sequence"/>
</dbReference>
<evidence type="ECO:0000259" key="4">
    <source>
        <dbReference type="PROSITE" id="PS51406"/>
    </source>
</evidence>
<keyword evidence="6" id="KW-1185">Reference proteome</keyword>
<dbReference type="SUPFAM" id="SSF56496">
    <property type="entry name" value="Fibrinogen C-terminal domain-like"/>
    <property type="match status" value="2"/>
</dbReference>
<feature type="chain" id="PRO_5042222506" description="Fibrinogen C-terminal domain-containing protein" evidence="3">
    <location>
        <begin position="19"/>
        <end position="1335"/>
    </location>
</feature>
<dbReference type="PROSITE" id="PS00514">
    <property type="entry name" value="FIBRINOGEN_C_1"/>
    <property type="match status" value="2"/>
</dbReference>
<dbReference type="InterPro" id="IPR002181">
    <property type="entry name" value="Fibrinogen_a/b/g_C_dom"/>
</dbReference>
<dbReference type="InterPro" id="IPR020837">
    <property type="entry name" value="Fibrinogen_CS"/>
</dbReference>
<dbReference type="PANTHER" id="PTHR19143:SF254">
    <property type="entry name" value="TENASCIN-R"/>
    <property type="match status" value="1"/>
</dbReference>